<dbReference type="GeneID" id="88099495"/>
<protein>
    <submittedName>
        <fullName evidence="2">Uncharacterized protein</fullName>
    </submittedName>
</protein>
<evidence type="ECO:0000313" key="2">
    <source>
        <dbReference type="EMBL" id="CCJ53278.1"/>
    </source>
</evidence>
<evidence type="ECO:0000256" key="1">
    <source>
        <dbReference type="SAM" id="MobiDB-lite"/>
    </source>
</evidence>
<dbReference type="Proteomes" id="UP000007564">
    <property type="component" value="Chromosome"/>
</dbReference>
<organism evidence="2 3">
    <name type="scientific">Bordetella bronchiseptica 253</name>
    <dbReference type="NCBI Taxonomy" id="568707"/>
    <lineage>
        <taxon>Bacteria</taxon>
        <taxon>Pseudomonadati</taxon>
        <taxon>Pseudomonadota</taxon>
        <taxon>Betaproteobacteria</taxon>
        <taxon>Burkholderiales</taxon>
        <taxon>Alcaligenaceae</taxon>
        <taxon>Bordetella</taxon>
    </lineage>
</organism>
<dbReference type="RefSeq" id="WP_003812594.1">
    <property type="nucleotide sequence ID" value="NC_019382.1"/>
</dbReference>
<name>A0A0C6P1J9_BORBO</name>
<evidence type="ECO:0000313" key="3">
    <source>
        <dbReference type="Proteomes" id="UP000007564"/>
    </source>
</evidence>
<sequence>MTTSSRGARRPGASARAWRKPALLAPMRRNHRMLAPALVHGMQDFADCVEKPGGAGLDSPPPAAPHGYQGGAPG</sequence>
<gene>
    <name evidence="2" type="ORF">BN112_1361</name>
</gene>
<feature type="region of interest" description="Disordered" evidence="1">
    <location>
        <begin position="49"/>
        <end position="74"/>
    </location>
</feature>
<dbReference type="EMBL" id="HE965806">
    <property type="protein sequence ID" value="CCJ53278.1"/>
    <property type="molecule type" value="Genomic_DNA"/>
</dbReference>
<dbReference type="AlphaFoldDB" id="A0A0C6P1J9"/>
<reference evidence="2 3" key="1">
    <citation type="journal article" date="2012" name="BMC Genomics">
        <title>Comparative genomics of the classical Bordetella subspecies: the evolution and exchange of virulence-associated diversity amongst closely related pathogens.</title>
        <authorList>
            <person name="Park J."/>
            <person name="Zhang Y."/>
            <person name="Buboltz A.M."/>
            <person name="Zhang X."/>
            <person name="Schuster S.C."/>
            <person name="Ahuja U."/>
            <person name="Liu M."/>
            <person name="Miller J.F."/>
            <person name="Sebaihia M."/>
            <person name="Bentley S.D."/>
            <person name="Parkhill J."/>
            <person name="Harvill E.T."/>
        </authorList>
    </citation>
    <scope>NUCLEOTIDE SEQUENCE [LARGE SCALE GENOMIC DNA]</scope>
    <source>
        <strain evidence="2 3">253</strain>
    </source>
</reference>
<accession>A0A0C6P1J9</accession>
<dbReference type="KEGG" id="bbh:BN112_1361"/>
<proteinExistence type="predicted"/>
<dbReference type="HOGENOM" id="CLU_200268_0_0_4"/>